<accession>A0A931GV60</accession>
<dbReference type="EMBL" id="JADWYR010000001">
    <property type="protein sequence ID" value="MBG9376075.1"/>
    <property type="molecule type" value="Genomic_DNA"/>
</dbReference>
<protein>
    <submittedName>
        <fullName evidence="1">Uncharacterized protein</fullName>
    </submittedName>
</protein>
<comment type="caution">
    <text evidence="1">The sequence shown here is derived from an EMBL/GenBank/DDBJ whole genome shotgun (WGS) entry which is preliminary data.</text>
</comment>
<sequence>MNAIYLIIALNIFSFNQYDTPHLYELDFESVDGSIINMAAYRNKHLIILEFNALNPDKNQLSALDSIYQADTAGTVIIGIPALDFDSSIVSESMLRSALRDSLHLTFPISSPAYTKARANAEQHVLMQWVTKATHNGHTDNVITDDGQFFLISTTGLLYASLSKPFTYDTTLLNLLISNEPVNTQ</sequence>
<dbReference type="Gene3D" id="3.40.30.10">
    <property type="entry name" value="Glutaredoxin"/>
    <property type="match status" value="1"/>
</dbReference>
<gene>
    <name evidence="1" type="ORF">I5907_07505</name>
</gene>
<dbReference type="AlphaFoldDB" id="A0A931GV60"/>
<dbReference type="RefSeq" id="WP_196990097.1">
    <property type="nucleotide sequence ID" value="NZ_JADWYR010000001.1"/>
</dbReference>
<proteinExistence type="predicted"/>
<keyword evidence="2" id="KW-1185">Reference proteome</keyword>
<evidence type="ECO:0000313" key="1">
    <source>
        <dbReference type="EMBL" id="MBG9376075.1"/>
    </source>
</evidence>
<reference evidence="1" key="1">
    <citation type="submission" date="2020-11" db="EMBL/GenBank/DDBJ databases">
        <title>Bacterial whole genome sequence for Panacibacter sp. DH6.</title>
        <authorList>
            <person name="Le V."/>
            <person name="Ko S."/>
            <person name="Ahn C.-Y."/>
            <person name="Oh H.-M."/>
        </authorList>
    </citation>
    <scope>NUCLEOTIDE SEQUENCE</scope>
    <source>
        <strain evidence="1">DH6</strain>
    </source>
</reference>
<dbReference type="Proteomes" id="UP000628448">
    <property type="component" value="Unassembled WGS sequence"/>
</dbReference>
<evidence type="ECO:0000313" key="2">
    <source>
        <dbReference type="Proteomes" id="UP000628448"/>
    </source>
</evidence>
<organism evidence="1 2">
    <name type="scientific">Panacibacter microcysteis</name>
    <dbReference type="NCBI Taxonomy" id="2793269"/>
    <lineage>
        <taxon>Bacteria</taxon>
        <taxon>Pseudomonadati</taxon>
        <taxon>Bacteroidota</taxon>
        <taxon>Chitinophagia</taxon>
        <taxon>Chitinophagales</taxon>
        <taxon>Chitinophagaceae</taxon>
        <taxon>Panacibacter</taxon>
    </lineage>
</organism>
<name>A0A931GV60_9BACT</name>